<evidence type="ECO:0000313" key="3">
    <source>
        <dbReference type="Proteomes" id="UP001596223"/>
    </source>
</evidence>
<proteinExistence type="predicted"/>
<reference evidence="3" key="1">
    <citation type="journal article" date="2019" name="Int. J. Syst. Evol. Microbiol.">
        <title>The Global Catalogue of Microorganisms (GCM) 10K type strain sequencing project: providing services to taxonomists for standard genome sequencing and annotation.</title>
        <authorList>
            <consortium name="The Broad Institute Genomics Platform"/>
            <consortium name="The Broad Institute Genome Sequencing Center for Infectious Disease"/>
            <person name="Wu L."/>
            <person name="Ma J."/>
        </authorList>
    </citation>
    <scope>NUCLEOTIDE SEQUENCE [LARGE SCALE GENOMIC DNA]</scope>
    <source>
        <strain evidence="3">CCUG 36956</strain>
    </source>
</reference>
<gene>
    <name evidence="2" type="ORF">ACFP3H_08355</name>
</gene>
<dbReference type="EMBL" id="JBHSQN010000003">
    <property type="protein sequence ID" value="MFC6011061.1"/>
    <property type="molecule type" value="Genomic_DNA"/>
</dbReference>
<evidence type="ECO:0000256" key="1">
    <source>
        <dbReference type="SAM" id="MobiDB-lite"/>
    </source>
</evidence>
<evidence type="ECO:0000313" key="2">
    <source>
        <dbReference type="EMBL" id="MFC6011061.1"/>
    </source>
</evidence>
<organism evidence="2 3">
    <name type="scientific">Nocardia lasii</name>
    <dbReference type="NCBI Taxonomy" id="1616107"/>
    <lineage>
        <taxon>Bacteria</taxon>
        <taxon>Bacillati</taxon>
        <taxon>Actinomycetota</taxon>
        <taxon>Actinomycetes</taxon>
        <taxon>Mycobacteriales</taxon>
        <taxon>Nocardiaceae</taxon>
        <taxon>Nocardia</taxon>
    </lineage>
</organism>
<dbReference type="RefSeq" id="WP_378601992.1">
    <property type="nucleotide sequence ID" value="NZ_JBHSQN010000003.1"/>
</dbReference>
<name>A0ABW1JNP2_9NOCA</name>
<accession>A0ABW1JNP2</accession>
<protein>
    <recommendedName>
        <fullName evidence="4">VCBS repeat-containing protein</fullName>
    </recommendedName>
</protein>
<evidence type="ECO:0008006" key="4">
    <source>
        <dbReference type="Google" id="ProtNLM"/>
    </source>
</evidence>
<comment type="caution">
    <text evidence="2">The sequence shown here is derived from an EMBL/GenBank/DDBJ whole genome shotgun (WGS) entry which is preliminary data.</text>
</comment>
<keyword evidence="3" id="KW-1185">Reference proteome</keyword>
<feature type="region of interest" description="Disordered" evidence="1">
    <location>
        <begin position="1"/>
        <end position="32"/>
    </location>
</feature>
<sequence length="359" mass="37739">MTGCLPEGDSPPSRDSLSDPVNPADYTGQDPCAGRNGIGRMCRVVAVAPISGTDAVNPIAIALSTAPSYELLVGLPDTVARYSSSLGDYYEASDGLGPEGTFVEKQEKGLVAATDLSGDGVPELIFWIGGVEQSARYRVLTVVDGALRIVAAPGGQGMYSDAETWAIYGGHGANYGAFRCAPDQPGTITRLGGDSIGDTAASGYELDHHFRDANTWQQGTSRDNQPIPAYAHAALVPFDCPHTERRVPAGTTDKTDPFHDSPADPATPAQPCAGLTLPDGRAAEIRALTGEITCARAEQIYTEYRDHPPATAGNTNWIATPDWICSTPTAGTNTRTGRVASCADGTAVKTWTFEVHLVQ</sequence>
<feature type="region of interest" description="Disordered" evidence="1">
    <location>
        <begin position="247"/>
        <end position="272"/>
    </location>
</feature>
<feature type="compositionally biased region" description="Basic and acidic residues" evidence="1">
    <location>
        <begin position="247"/>
        <end position="262"/>
    </location>
</feature>
<feature type="compositionally biased region" description="Low complexity" evidence="1">
    <location>
        <begin position="10"/>
        <end position="20"/>
    </location>
</feature>
<dbReference type="Proteomes" id="UP001596223">
    <property type="component" value="Unassembled WGS sequence"/>
</dbReference>